<comment type="caution">
    <text evidence="1">The sequence shown here is derived from an EMBL/GenBank/DDBJ whole genome shotgun (WGS) entry which is preliminary data.</text>
</comment>
<evidence type="ECO:0000313" key="2">
    <source>
        <dbReference type="Proteomes" id="UP000324222"/>
    </source>
</evidence>
<dbReference type="Proteomes" id="UP000324222">
    <property type="component" value="Unassembled WGS sequence"/>
</dbReference>
<accession>A0A5B7I0P7</accession>
<sequence length="69" mass="7570">MVVVVVVVAVVVEVRHDPHVFPQPFSLKEHCHNGDTMTALPRSPPHPIEAALMSQQGRSYAPEISTCLL</sequence>
<keyword evidence="2" id="KW-1185">Reference proteome</keyword>
<organism evidence="1 2">
    <name type="scientific">Portunus trituberculatus</name>
    <name type="common">Swimming crab</name>
    <name type="synonym">Neptunus trituberculatus</name>
    <dbReference type="NCBI Taxonomy" id="210409"/>
    <lineage>
        <taxon>Eukaryota</taxon>
        <taxon>Metazoa</taxon>
        <taxon>Ecdysozoa</taxon>
        <taxon>Arthropoda</taxon>
        <taxon>Crustacea</taxon>
        <taxon>Multicrustacea</taxon>
        <taxon>Malacostraca</taxon>
        <taxon>Eumalacostraca</taxon>
        <taxon>Eucarida</taxon>
        <taxon>Decapoda</taxon>
        <taxon>Pleocyemata</taxon>
        <taxon>Brachyura</taxon>
        <taxon>Eubrachyura</taxon>
        <taxon>Portunoidea</taxon>
        <taxon>Portunidae</taxon>
        <taxon>Portuninae</taxon>
        <taxon>Portunus</taxon>
    </lineage>
</organism>
<evidence type="ECO:0000313" key="1">
    <source>
        <dbReference type="EMBL" id="MPC75715.1"/>
    </source>
</evidence>
<protein>
    <submittedName>
        <fullName evidence="1">Uncharacterized protein</fullName>
    </submittedName>
</protein>
<dbReference type="EMBL" id="VSRR010041702">
    <property type="protein sequence ID" value="MPC75715.1"/>
    <property type="molecule type" value="Genomic_DNA"/>
</dbReference>
<gene>
    <name evidence="1" type="ORF">E2C01_070108</name>
</gene>
<dbReference type="AlphaFoldDB" id="A0A5B7I0P7"/>
<proteinExistence type="predicted"/>
<name>A0A5B7I0P7_PORTR</name>
<reference evidence="1 2" key="1">
    <citation type="submission" date="2019-05" db="EMBL/GenBank/DDBJ databases">
        <title>Another draft genome of Portunus trituberculatus and its Hox gene families provides insights of decapod evolution.</title>
        <authorList>
            <person name="Jeong J.-H."/>
            <person name="Song I."/>
            <person name="Kim S."/>
            <person name="Choi T."/>
            <person name="Kim D."/>
            <person name="Ryu S."/>
            <person name="Kim W."/>
        </authorList>
    </citation>
    <scope>NUCLEOTIDE SEQUENCE [LARGE SCALE GENOMIC DNA]</scope>
    <source>
        <tissue evidence="1">Muscle</tissue>
    </source>
</reference>